<name>A0A1B0D1D2_PHLPP</name>
<keyword evidence="7" id="KW-0812">Transmembrane</keyword>
<dbReference type="VEuPathDB" id="VectorBase:PPAI001155"/>
<dbReference type="PANTHER" id="PTHR22526:SF2">
    <property type="entry name" value="ANAPHASE PROMOTING COMPLEX C SUBUNIT 15, PSEUDOGENE-RELATED"/>
    <property type="match status" value="1"/>
</dbReference>
<feature type="compositionally biased region" description="Polar residues" evidence="6">
    <location>
        <begin position="160"/>
        <end position="183"/>
    </location>
</feature>
<feature type="transmembrane region" description="Helical" evidence="7">
    <location>
        <begin position="31"/>
        <end position="50"/>
    </location>
</feature>
<dbReference type="GO" id="GO:0051301">
    <property type="term" value="P:cell division"/>
    <property type="evidence" value="ECO:0007669"/>
    <property type="project" value="UniProtKB-KW"/>
</dbReference>
<accession>A0A1B0D1D2</accession>
<dbReference type="AlphaFoldDB" id="A0A1B0D1D2"/>
<dbReference type="GO" id="GO:0090266">
    <property type="term" value="P:regulation of mitotic cell cycle spindle assembly checkpoint"/>
    <property type="evidence" value="ECO:0007669"/>
    <property type="project" value="InterPro"/>
</dbReference>
<evidence type="ECO:0000256" key="2">
    <source>
        <dbReference type="ARBA" id="ARBA00009618"/>
    </source>
</evidence>
<evidence type="ECO:0000256" key="6">
    <source>
        <dbReference type="SAM" id="MobiDB-lite"/>
    </source>
</evidence>
<dbReference type="PANTHER" id="PTHR22526">
    <property type="entry name" value="ANAPHASE PROMOTING COMPLEX C SUBUNIT 15, PSEUDOGENE-RELATED"/>
    <property type="match status" value="1"/>
</dbReference>
<dbReference type="EnsemblMetazoa" id="PPAI001155-RA">
    <property type="protein sequence ID" value="PPAI001155-PA"/>
    <property type="gene ID" value="PPAI001155"/>
</dbReference>
<keyword evidence="5" id="KW-0131">Cell cycle</keyword>
<feature type="compositionally biased region" description="Acidic residues" evidence="6">
    <location>
        <begin position="116"/>
        <end position="141"/>
    </location>
</feature>
<dbReference type="InterPro" id="IPR026182">
    <property type="entry name" value="ANAPC15"/>
</dbReference>
<evidence type="ECO:0000256" key="3">
    <source>
        <dbReference type="ARBA" id="ARBA00022618"/>
    </source>
</evidence>
<evidence type="ECO:0000256" key="7">
    <source>
        <dbReference type="SAM" id="Phobius"/>
    </source>
</evidence>
<evidence type="ECO:0000256" key="4">
    <source>
        <dbReference type="ARBA" id="ARBA00022776"/>
    </source>
</evidence>
<keyword evidence="7" id="KW-0472">Membrane</keyword>
<organism evidence="8 9">
    <name type="scientific">Phlebotomus papatasi</name>
    <name type="common">Sandfly</name>
    <dbReference type="NCBI Taxonomy" id="29031"/>
    <lineage>
        <taxon>Eukaryota</taxon>
        <taxon>Metazoa</taxon>
        <taxon>Ecdysozoa</taxon>
        <taxon>Arthropoda</taxon>
        <taxon>Hexapoda</taxon>
        <taxon>Insecta</taxon>
        <taxon>Pterygota</taxon>
        <taxon>Neoptera</taxon>
        <taxon>Endopterygota</taxon>
        <taxon>Diptera</taxon>
        <taxon>Nematocera</taxon>
        <taxon>Psychodoidea</taxon>
        <taxon>Psychodidae</taxon>
        <taxon>Phlebotomus</taxon>
        <taxon>Phlebotomus</taxon>
    </lineage>
</organism>
<dbReference type="GO" id="GO:0005680">
    <property type="term" value="C:anaphase-promoting complex"/>
    <property type="evidence" value="ECO:0007669"/>
    <property type="project" value="InterPro"/>
</dbReference>
<dbReference type="Proteomes" id="UP000092462">
    <property type="component" value="Unassembled WGS sequence"/>
</dbReference>
<comment type="pathway">
    <text evidence="1">Protein modification; protein ubiquitination.</text>
</comment>
<evidence type="ECO:0000256" key="1">
    <source>
        <dbReference type="ARBA" id="ARBA00004906"/>
    </source>
</evidence>
<keyword evidence="9" id="KW-1185">Reference proteome</keyword>
<evidence type="ECO:0000313" key="9">
    <source>
        <dbReference type="Proteomes" id="UP000092462"/>
    </source>
</evidence>
<feature type="compositionally biased region" description="Polar residues" evidence="6">
    <location>
        <begin position="90"/>
        <end position="100"/>
    </location>
</feature>
<evidence type="ECO:0000313" key="8">
    <source>
        <dbReference type="EnsemblMetazoa" id="PPAI001155-PA"/>
    </source>
</evidence>
<dbReference type="VEuPathDB" id="VectorBase:PPAPM1_010126"/>
<keyword evidence="7" id="KW-1133">Transmembrane helix</keyword>
<keyword evidence="3" id="KW-0132">Cell division</keyword>
<feature type="region of interest" description="Disordered" evidence="6">
    <location>
        <begin position="90"/>
        <end position="183"/>
    </location>
</feature>
<dbReference type="EMBL" id="AJVK01002574">
    <property type="status" value="NOT_ANNOTATED_CDS"/>
    <property type="molecule type" value="Genomic_DNA"/>
</dbReference>
<comment type="similarity">
    <text evidence="2">Belongs to the APC15 family.</text>
</comment>
<sequence length="183" mass="20494">GCLVDKFRKITREIGIFTELNLDIFASFEVSVIRVSLLTVFLFCAASILVRMIPFFPKLTPPVTHSIWFDVDMPQDEEAEITALEELQNDQNYQINQAASDLSPLGKAPHDHTECPDSDDDANEDSDDEDSHDEEDEDDIIDTQTTIEPDGTTEYPSPDIPQNMNMSSETGETSQSSVMNITM</sequence>
<protein>
    <submittedName>
        <fullName evidence="8">Uncharacterized protein</fullName>
    </submittedName>
</protein>
<proteinExistence type="inferred from homology"/>
<dbReference type="Pfam" id="PF15243">
    <property type="entry name" value="ANAPC15"/>
    <property type="match status" value="1"/>
</dbReference>
<reference evidence="8" key="1">
    <citation type="submission" date="2022-08" db="UniProtKB">
        <authorList>
            <consortium name="EnsemblMetazoa"/>
        </authorList>
    </citation>
    <scope>IDENTIFICATION</scope>
    <source>
        <strain evidence="8">Israel</strain>
    </source>
</reference>
<keyword evidence="4" id="KW-0498">Mitosis</keyword>
<evidence type="ECO:0000256" key="5">
    <source>
        <dbReference type="ARBA" id="ARBA00023306"/>
    </source>
</evidence>